<sequence length="142" mass="16204">LIDIIDDEEIVDTKILEEYLEITIYPMCINKYQTKLQGNGARTEDGGPYIVSLIVEPIHCNDLPRGKLLTCINPCITFKMKTPDQGEIKCNGIAMALGPFLAMLFNHGLDTLAPQDRIKQEIKNHGLGWDWIYHFQSQRSQR</sequence>
<accession>A0ABN8QYQ2</accession>
<comment type="caution">
    <text evidence="1">The sequence shown here is derived from an EMBL/GenBank/DDBJ whole genome shotgun (WGS) entry which is preliminary data.</text>
</comment>
<organism evidence="1 2">
    <name type="scientific">Porites evermanni</name>
    <dbReference type="NCBI Taxonomy" id="104178"/>
    <lineage>
        <taxon>Eukaryota</taxon>
        <taxon>Metazoa</taxon>
        <taxon>Cnidaria</taxon>
        <taxon>Anthozoa</taxon>
        <taxon>Hexacorallia</taxon>
        <taxon>Scleractinia</taxon>
        <taxon>Fungiina</taxon>
        <taxon>Poritidae</taxon>
        <taxon>Porites</taxon>
    </lineage>
</organism>
<keyword evidence="2" id="KW-1185">Reference proteome</keyword>
<dbReference type="EMBL" id="CALNXI010001563">
    <property type="protein sequence ID" value="CAH3172179.1"/>
    <property type="molecule type" value="Genomic_DNA"/>
</dbReference>
<gene>
    <name evidence="1" type="ORF">PEVE_00008270</name>
</gene>
<reference evidence="1 2" key="1">
    <citation type="submission" date="2022-05" db="EMBL/GenBank/DDBJ databases">
        <authorList>
            <consortium name="Genoscope - CEA"/>
            <person name="William W."/>
        </authorList>
    </citation>
    <scope>NUCLEOTIDE SEQUENCE [LARGE SCALE GENOMIC DNA]</scope>
</reference>
<dbReference type="Proteomes" id="UP001159427">
    <property type="component" value="Unassembled WGS sequence"/>
</dbReference>
<evidence type="ECO:0000313" key="1">
    <source>
        <dbReference type="EMBL" id="CAH3172179.1"/>
    </source>
</evidence>
<proteinExistence type="predicted"/>
<feature type="non-terminal residue" evidence="1">
    <location>
        <position position="1"/>
    </location>
</feature>
<evidence type="ECO:0000313" key="2">
    <source>
        <dbReference type="Proteomes" id="UP001159427"/>
    </source>
</evidence>
<protein>
    <submittedName>
        <fullName evidence="1">Uncharacterized protein</fullName>
    </submittedName>
</protein>
<name>A0ABN8QYQ2_9CNID</name>